<keyword evidence="1" id="KW-1133">Transmembrane helix</keyword>
<dbReference type="EMBL" id="BMEQ01000022">
    <property type="protein sequence ID" value="GGG65758.1"/>
    <property type="molecule type" value="Genomic_DNA"/>
</dbReference>
<sequence>MDNRTRSERGGVVLSHPDRPIPSRRRLLRATAPADGFFVVAALFAAWWAGTGAGRPWVVPGWVGAFVLAWLVLMLTRARRPEVRRFSQRKDVHAARRQAVRTGRLPESPSVRIGAAARSCDHLEITVLLLTAGVATGLGIVLWPSLPWSWILIGWAVLTALSLIGAARGWIYLGLYETGHRGASM</sequence>
<accession>A0A917H3F2</accession>
<keyword evidence="1" id="KW-0812">Transmembrane</keyword>
<dbReference type="AlphaFoldDB" id="A0A917H3F2"/>
<keyword evidence="1" id="KW-0472">Membrane</keyword>
<evidence type="ECO:0000313" key="2">
    <source>
        <dbReference type="EMBL" id="GGG65758.1"/>
    </source>
</evidence>
<proteinExistence type="predicted"/>
<evidence type="ECO:0000313" key="3">
    <source>
        <dbReference type="Proteomes" id="UP000638848"/>
    </source>
</evidence>
<reference evidence="2" key="2">
    <citation type="submission" date="2020-09" db="EMBL/GenBank/DDBJ databases">
        <authorList>
            <person name="Sun Q."/>
            <person name="Zhou Y."/>
        </authorList>
    </citation>
    <scope>NUCLEOTIDE SEQUENCE</scope>
    <source>
        <strain evidence="2">CGMCC 1.12187</strain>
    </source>
</reference>
<name>A0A917H3F2_9MICC</name>
<comment type="caution">
    <text evidence="2">The sequence shown here is derived from an EMBL/GenBank/DDBJ whole genome shotgun (WGS) entry which is preliminary data.</text>
</comment>
<feature type="transmembrane region" description="Helical" evidence="1">
    <location>
        <begin position="152"/>
        <end position="175"/>
    </location>
</feature>
<evidence type="ECO:0000256" key="1">
    <source>
        <dbReference type="SAM" id="Phobius"/>
    </source>
</evidence>
<reference evidence="2" key="1">
    <citation type="journal article" date="2014" name="Int. J. Syst. Evol. Microbiol.">
        <title>Complete genome sequence of Corynebacterium casei LMG S-19264T (=DSM 44701T), isolated from a smear-ripened cheese.</title>
        <authorList>
            <consortium name="US DOE Joint Genome Institute (JGI-PGF)"/>
            <person name="Walter F."/>
            <person name="Albersmeier A."/>
            <person name="Kalinowski J."/>
            <person name="Ruckert C."/>
        </authorList>
    </citation>
    <scope>NUCLEOTIDE SEQUENCE</scope>
    <source>
        <strain evidence="2">CGMCC 1.12187</strain>
    </source>
</reference>
<feature type="transmembrane region" description="Helical" evidence="1">
    <location>
        <begin position="56"/>
        <end position="75"/>
    </location>
</feature>
<dbReference type="RefSeq" id="WP_188539047.1">
    <property type="nucleotide sequence ID" value="NZ_BMEQ01000022.1"/>
</dbReference>
<feature type="transmembrane region" description="Helical" evidence="1">
    <location>
        <begin position="27"/>
        <end position="50"/>
    </location>
</feature>
<dbReference type="Proteomes" id="UP000638848">
    <property type="component" value="Unassembled WGS sequence"/>
</dbReference>
<keyword evidence="3" id="KW-1185">Reference proteome</keyword>
<protein>
    <submittedName>
        <fullName evidence="2">Uncharacterized protein</fullName>
    </submittedName>
</protein>
<gene>
    <name evidence="2" type="ORF">GCM10011374_32080</name>
</gene>
<feature type="transmembrane region" description="Helical" evidence="1">
    <location>
        <begin position="127"/>
        <end position="146"/>
    </location>
</feature>
<organism evidence="2 3">
    <name type="scientific">Kocuria dechangensis</name>
    <dbReference type="NCBI Taxonomy" id="1176249"/>
    <lineage>
        <taxon>Bacteria</taxon>
        <taxon>Bacillati</taxon>
        <taxon>Actinomycetota</taxon>
        <taxon>Actinomycetes</taxon>
        <taxon>Micrococcales</taxon>
        <taxon>Micrococcaceae</taxon>
        <taxon>Kocuria</taxon>
    </lineage>
</organism>